<keyword evidence="3" id="KW-0378">Hydrolase</keyword>
<feature type="domain" description="Peptidase S1" evidence="7">
    <location>
        <begin position="37"/>
        <end position="264"/>
    </location>
</feature>
<dbReference type="OrthoDB" id="5565075at2759"/>
<dbReference type="SUPFAM" id="SSF50494">
    <property type="entry name" value="Trypsin-like serine proteases"/>
    <property type="match status" value="1"/>
</dbReference>
<dbReference type="InterPro" id="IPR001254">
    <property type="entry name" value="Trypsin_dom"/>
</dbReference>
<keyword evidence="4" id="KW-0720">Serine protease</keyword>
<dbReference type="InParanoid" id="A0A6P7FGG9"/>
<evidence type="ECO:0000259" key="7">
    <source>
        <dbReference type="PROSITE" id="PS50240"/>
    </source>
</evidence>
<dbReference type="GO" id="GO:0006508">
    <property type="term" value="P:proteolysis"/>
    <property type="evidence" value="ECO:0007669"/>
    <property type="project" value="UniProtKB-KW"/>
</dbReference>
<keyword evidence="6" id="KW-0732">Signal</keyword>
<dbReference type="PANTHER" id="PTHR24276">
    <property type="entry name" value="POLYSERASE-RELATED"/>
    <property type="match status" value="1"/>
</dbReference>
<evidence type="ECO:0000256" key="2">
    <source>
        <dbReference type="ARBA" id="ARBA00022670"/>
    </source>
</evidence>
<dbReference type="InterPro" id="IPR001314">
    <property type="entry name" value="Peptidase_S1A"/>
</dbReference>
<evidence type="ECO:0000256" key="1">
    <source>
        <dbReference type="ARBA" id="ARBA00007664"/>
    </source>
</evidence>
<evidence type="ECO:0000256" key="3">
    <source>
        <dbReference type="ARBA" id="ARBA00022801"/>
    </source>
</evidence>
<dbReference type="Pfam" id="PF00089">
    <property type="entry name" value="Trypsin"/>
    <property type="match status" value="1"/>
</dbReference>
<dbReference type="PRINTS" id="PR00722">
    <property type="entry name" value="CHYMOTRYPSIN"/>
</dbReference>
<dbReference type="Gene3D" id="2.40.10.10">
    <property type="entry name" value="Trypsin-like serine proteases"/>
    <property type="match status" value="2"/>
</dbReference>
<feature type="signal peptide" evidence="6">
    <location>
        <begin position="1"/>
        <end position="21"/>
    </location>
</feature>
<dbReference type="PROSITE" id="PS50240">
    <property type="entry name" value="TRYPSIN_DOM"/>
    <property type="match status" value="1"/>
</dbReference>
<feature type="chain" id="PRO_5028275134" evidence="6">
    <location>
        <begin position="22"/>
        <end position="264"/>
    </location>
</feature>
<evidence type="ECO:0000256" key="5">
    <source>
        <dbReference type="ARBA" id="ARBA00023157"/>
    </source>
</evidence>
<sequence length="264" mass="28618">MYNYYCVYIALVSSCLYLSNAGTPPLENSEKSNNLGIIDGQEVIPHSMPYMAAIRSEINYTTVLCGGSLISDSLVLTAARCVYGASEVTVTLGAHNLTVNEESQVTMTSTSFVIHEDYKHSGVLHDIAVIELPKAVTLNDYIATIKLPDFTDISNSYEEQEASVAGWGRVNDAEQLNSDVLLYQNFTIIPNIMCEISYLFQIQSNQLCTSGVSGKNICLGDNGSPLVLNGVQIGIASYGTVFGCSLGFPGVFTRVTSYLGWLML</sequence>
<keyword evidence="5" id="KW-1015">Disulfide bond</keyword>
<evidence type="ECO:0000313" key="8">
    <source>
        <dbReference type="RefSeq" id="XP_028132288.1"/>
    </source>
</evidence>
<protein>
    <submittedName>
        <fullName evidence="8">Chymotrypsin-like</fullName>
    </submittedName>
</protein>
<proteinExistence type="inferred from homology"/>
<dbReference type="InterPro" id="IPR043504">
    <property type="entry name" value="Peptidase_S1_PA_chymotrypsin"/>
</dbReference>
<dbReference type="PANTHER" id="PTHR24276:SF91">
    <property type="entry name" value="AT26814P-RELATED"/>
    <property type="match status" value="1"/>
</dbReference>
<evidence type="ECO:0000256" key="4">
    <source>
        <dbReference type="ARBA" id="ARBA00022825"/>
    </source>
</evidence>
<dbReference type="KEGG" id="dvv:114327778"/>
<accession>A0A6P7FGG9</accession>
<keyword evidence="2" id="KW-0645">Protease</keyword>
<gene>
    <name evidence="8" type="primary">LOC114327778</name>
</gene>
<dbReference type="AlphaFoldDB" id="A0A6P7FGG9"/>
<dbReference type="GO" id="GO:0004252">
    <property type="term" value="F:serine-type endopeptidase activity"/>
    <property type="evidence" value="ECO:0007669"/>
    <property type="project" value="InterPro"/>
</dbReference>
<dbReference type="RefSeq" id="XP_028132288.1">
    <property type="nucleotide sequence ID" value="XM_028276487.1"/>
</dbReference>
<reference evidence="8" key="1">
    <citation type="submission" date="2025-08" db="UniProtKB">
        <authorList>
            <consortium name="RefSeq"/>
        </authorList>
    </citation>
    <scope>IDENTIFICATION</scope>
    <source>
        <tissue evidence="8">Whole insect</tissue>
    </source>
</reference>
<organism evidence="8">
    <name type="scientific">Diabrotica virgifera virgifera</name>
    <name type="common">western corn rootworm</name>
    <dbReference type="NCBI Taxonomy" id="50390"/>
    <lineage>
        <taxon>Eukaryota</taxon>
        <taxon>Metazoa</taxon>
        <taxon>Ecdysozoa</taxon>
        <taxon>Arthropoda</taxon>
        <taxon>Hexapoda</taxon>
        <taxon>Insecta</taxon>
        <taxon>Pterygota</taxon>
        <taxon>Neoptera</taxon>
        <taxon>Endopterygota</taxon>
        <taxon>Coleoptera</taxon>
        <taxon>Polyphaga</taxon>
        <taxon>Cucujiformia</taxon>
        <taxon>Chrysomeloidea</taxon>
        <taxon>Chrysomelidae</taxon>
        <taxon>Galerucinae</taxon>
        <taxon>Diabroticina</taxon>
        <taxon>Diabroticites</taxon>
        <taxon>Diabrotica</taxon>
    </lineage>
</organism>
<dbReference type="CDD" id="cd00190">
    <property type="entry name" value="Tryp_SPc"/>
    <property type="match status" value="1"/>
</dbReference>
<evidence type="ECO:0000256" key="6">
    <source>
        <dbReference type="SAM" id="SignalP"/>
    </source>
</evidence>
<dbReference type="FunFam" id="2.40.10.10:FF:000005">
    <property type="entry name" value="Serine protease 37"/>
    <property type="match status" value="1"/>
</dbReference>
<name>A0A6P7FGG9_DIAVI</name>
<dbReference type="InterPro" id="IPR009003">
    <property type="entry name" value="Peptidase_S1_PA"/>
</dbReference>
<dbReference type="FunCoup" id="A0A6P7FGG9">
    <property type="interactions" value="3"/>
</dbReference>
<dbReference type="InterPro" id="IPR050430">
    <property type="entry name" value="Peptidase_S1"/>
</dbReference>
<comment type="similarity">
    <text evidence="1">Belongs to the peptidase S1 family.</text>
</comment>
<dbReference type="SMART" id="SM00020">
    <property type="entry name" value="Tryp_SPc"/>
    <property type="match status" value="1"/>
</dbReference>